<feature type="non-terminal residue" evidence="1">
    <location>
        <position position="142"/>
    </location>
</feature>
<accession>A0A0G4L0A2</accession>
<dbReference type="EMBL" id="CVQH01006635">
    <property type="protein sequence ID" value="CRK15468.1"/>
    <property type="molecule type" value="Genomic_DNA"/>
</dbReference>
<reference evidence="1 2" key="1">
    <citation type="submission" date="2015-05" db="EMBL/GenBank/DDBJ databases">
        <authorList>
            <person name="Wang D.B."/>
            <person name="Wang M."/>
        </authorList>
    </citation>
    <scope>NUCLEOTIDE SEQUENCE [LARGE SCALE GENOMIC DNA]</scope>
    <source>
        <strain evidence="1">VL1</strain>
    </source>
</reference>
<protein>
    <submittedName>
        <fullName evidence="1">Uncharacterized protein</fullName>
    </submittedName>
</protein>
<dbReference type="GO" id="GO:0005783">
    <property type="term" value="C:endoplasmic reticulum"/>
    <property type="evidence" value="ECO:0007669"/>
    <property type="project" value="TreeGrafter"/>
</dbReference>
<dbReference type="InterPro" id="IPR008803">
    <property type="entry name" value="RHD3/Sey1"/>
</dbReference>
<organism evidence="1 2">
    <name type="scientific">Verticillium longisporum</name>
    <name type="common">Verticillium dahliae var. longisporum</name>
    <dbReference type="NCBI Taxonomy" id="100787"/>
    <lineage>
        <taxon>Eukaryota</taxon>
        <taxon>Fungi</taxon>
        <taxon>Dikarya</taxon>
        <taxon>Ascomycota</taxon>
        <taxon>Pezizomycotina</taxon>
        <taxon>Sordariomycetes</taxon>
        <taxon>Hypocreomycetidae</taxon>
        <taxon>Glomerellales</taxon>
        <taxon>Plectosphaerellaceae</taxon>
        <taxon>Verticillium</taxon>
    </lineage>
</organism>
<dbReference type="PANTHER" id="PTHR45923">
    <property type="entry name" value="PROTEIN SEY1"/>
    <property type="match status" value="1"/>
</dbReference>
<dbReference type="Pfam" id="PF05879">
    <property type="entry name" value="RHD3_GTPase"/>
    <property type="match status" value="1"/>
</dbReference>
<dbReference type="STRING" id="100787.A0A0G4L0A2"/>
<name>A0A0G4L0A2_VERLO</name>
<feature type="non-terminal residue" evidence="1">
    <location>
        <position position="1"/>
    </location>
</feature>
<dbReference type="AlphaFoldDB" id="A0A0G4L0A2"/>
<gene>
    <name evidence="1" type="ORF">BN1708_017397</name>
</gene>
<evidence type="ECO:0000313" key="1">
    <source>
        <dbReference type="EMBL" id="CRK15468.1"/>
    </source>
</evidence>
<sequence>ILQADKFVTEVQNLGTRFTAGHRKGTGDEEFDGGVFLPEYHRRIPADGFSIYAEGIWDQIVNNKDLDLPTQQELLAQFRCDEISREVLIGFDEAIGPLEEKQADATRNGKTAVLKLLGETGSGARDKCLRAFEVQASRYHKG</sequence>
<keyword evidence="2" id="KW-1185">Reference proteome</keyword>
<dbReference type="GO" id="GO:0003924">
    <property type="term" value="F:GTPase activity"/>
    <property type="evidence" value="ECO:0007669"/>
    <property type="project" value="TreeGrafter"/>
</dbReference>
<evidence type="ECO:0000313" key="2">
    <source>
        <dbReference type="Proteomes" id="UP000044602"/>
    </source>
</evidence>
<dbReference type="PANTHER" id="PTHR45923:SF2">
    <property type="entry name" value="PROTEIN SEY1"/>
    <property type="match status" value="1"/>
</dbReference>
<dbReference type="Proteomes" id="UP000044602">
    <property type="component" value="Unassembled WGS sequence"/>
</dbReference>
<proteinExistence type="predicted"/>
<dbReference type="GO" id="GO:0016320">
    <property type="term" value="P:endoplasmic reticulum membrane fusion"/>
    <property type="evidence" value="ECO:0007669"/>
    <property type="project" value="TreeGrafter"/>
</dbReference>